<feature type="domain" description="Tyrosine specific protein phosphatases" evidence="2">
    <location>
        <begin position="116"/>
        <end position="179"/>
    </location>
</feature>
<gene>
    <name evidence="3" type="ORF">ACFP1K_06705</name>
</gene>
<keyword evidence="4" id="KW-1185">Reference proteome</keyword>
<evidence type="ECO:0000313" key="4">
    <source>
        <dbReference type="Proteomes" id="UP001596137"/>
    </source>
</evidence>
<name>A0ABW1NBW6_9ACTN</name>
<dbReference type="EC" id="3.1.3.48" evidence="3"/>
<dbReference type="Proteomes" id="UP001596137">
    <property type="component" value="Unassembled WGS sequence"/>
</dbReference>
<dbReference type="PANTHER" id="PTHR31126:SF1">
    <property type="entry name" value="TYROSINE SPECIFIC PROTEIN PHOSPHATASES DOMAIN-CONTAINING PROTEIN"/>
    <property type="match status" value="1"/>
</dbReference>
<dbReference type="EMBL" id="JBHSRF010000006">
    <property type="protein sequence ID" value="MFC6080844.1"/>
    <property type="molecule type" value="Genomic_DNA"/>
</dbReference>
<dbReference type="InterPro" id="IPR000387">
    <property type="entry name" value="Tyr_Pase_dom"/>
</dbReference>
<comment type="similarity">
    <text evidence="1">Belongs to the protein-tyrosine phosphatase family.</text>
</comment>
<evidence type="ECO:0000259" key="2">
    <source>
        <dbReference type="PROSITE" id="PS50056"/>
    </source>
</evidence>
<dbReference type="RefSeq" id="WP_380748030.1">
    <property type="nucleotide sequence ID" value="NZ_JBHSRF010000006.1"/>
</dbReference>
<dbReference type="SUPFAM" id="SSF52799">
    <property type="entry name" value="(Phosphotyrosine protein) phosphatases II"/>
    <property type="match status" value="1"/>
</dbReference>
<reference evidence="4" key="1">
    <citation type="journal article" date="2019" name="Int. J. Syst. Evol. Microbiol.">
        <title>The Global Catalogue of Microorganisms (GCM) 10K type strain sequencing project: providing services to taxonomists for standard genome sequencing and annotation.</title>
        <authorList>
            <consortium name="The Broad Institute Genomics Platform"/>
            <consortium name="The Broad Institute Genome Sequencing Center for Infectious Disease"/>
            <person name="Wu L."/>
            <person name="Ma J."/>
        </authorList>
    </citation>
    <scope>NUCLEOTIDE SEQUENCE [LARGE SCALE GENOMIC DNA]</scope>
    <source>
        <strain evidence="4">JCM 30346</strain>
    </source>
</reference>
<keyword evidence="3" id="KW-0378">Hydrolase</keyword>
<dbReference type="InterPro" id="IPR026893">
    <property type="entry name" value="Tyr/Ser_Pase_IphP-type"/>
</dbReference>
<dbReference type="PROSITE" id="PS50056">
    <property type="entry name" value="TYR_PHOSPHATASE_2"/>
    <property type="match status" value="1"/>
</dbReference>
<protein>
    <submittedName>
        <fullName evidence="3">Tyrosine-protein phosphatase</fullName>
        <ecNumber evidence="3">3.1.3.48</ecNumber>
    </submittedName>
</protein>
<evidence type="ECO:0000313" key="3">
    <source>
        <dbReference type="EMBL" id="MFC6080844.1"/>
    </source>
</evidence>
<dbReference type="InterPro" id="IPR016130">
    <property type="entry name" value="Tyr_Pase_AS"/>
</dbReference>
<dbReference type="Pfam" id="PF13350">
    <property type="entry name" value="Y_phosphatase3"/>
    <property type="match status" value="1"/>
</dbReference>
<dbReference type="PROSITE" id="PS00383">
    <property type="entry name" value="TYR_PHOSPHATASE_1"/>
    <property type="match status" value="1"/>
</dbReference>
<dbReference type="GO" id="GO:0004725">
    <property type="term" value="F:protein tyrosine phosphatase activity"/>
    <property type="evidence" value="ECO:0007669"/>
    <property type="project" value="UniProtKB-EC"/>
</dbReference>
<dbReference type="Gene3D" id="3.90.190.10">
    <property type="entry name" value="Protein tyrosine phosphatase superfamily"/>
    <property type="match status" value="1"/>
</dbReference>
<dbReference type="InterPro" id="IPR029021">
    <property type="entry name" value="Prot-tyrosine_phosphatase-like"/>
</dbReference>
<comment type="caution">
    <text evidence="3">The sequence shown here is derived from an EMBL/GenBank/DDBJ whole genome shotgun (WGS) entry which is preliminary data.</text>
</comment>
<sequence>MLPQRHITFTRLHNFRDVGGYPTGDGGTVRWGRLYRSDGLYKLEGEDWERFRELGVRTVIDLRYPFEIEARGRVPEDDRLAYHNLSIEHRPYDQPALGPHIDPGPFLAERYAEVAEDGVKELRQALEIITADGNAPVVIHCASGKDRTGILTALVLSLLGVAEDDIVADFALTELATARLLADHRAAGGATAPVWPGYGRAPRTTMRLFLDDLTHRHGSVRAYAAERLGADEALVTALRRQLTAR</sequence>
<evidence type="ECO:0000256" key="1">
    <source>
        <dbReference type="ARBA" id="ARBA00009580"/>
    </source>
</evidence>
<accession>A0ABW1NBW6</accession>
<organism evidence="3 4">
    <name type="scientific">Sphaerisporangium aureirubrum</name>
    <dbReference type="NCBI Taxonomy" id="1544736"/>
    <lineage>
        <taxon>Bacteria</taxon>
        <taxon>Bacillati</taxon>
        <taxon>Actinomycetota</taxon>
        <taxon>Actinomycetes</taxon>
        <taxon>Streptosporangiales</taxon>
        <taxon>Streptosporangiaceae</taxon>
        <taxon>Sphaerisporangium</taxon>
    </lineage>
</organism>
<dbReference type="PANTHER" id="PTHR31126">
    <property type="entry name" value="TYROSINE-PROTEIN PHOSPHATASE"/>
    <property type="match status" value="1"/>
</dbReference>
<proteinExistence type="inferred from homology"/>